<accession>A8PA04</accession>
<dbReference type="InterPro" id="IPR057982">
    <property type="entry name" value="TPR_NAA35"/>
</dbReference>
<comment type="similarity">
    <text evidence="2">Belongs to the MAK10 family.</text>
</comment>
<evidence type="ECO:0000313" key="7">
    <source>
        <dbReference type="Proteomes" id="UP000001861"/>
    </source>
</evidence>
<evidence type="ECO:0000259" key="5">
    <source>
        <dbReference type="Pfam" id="PF25789"/>
    </source>
</evidence>
<dbReference type="eggNOG" id="KOG2343">
    <property type="taxonomic scope" value="Eukaryota"/>
</dbReference>
<dbReference type="OMA" id="WILDRSF"/>
<dbReference type="GO" id="GO:0031417">
    <property type="term" value="C:NatC complex"/>
    <property type="evidence" value="ECO:0007669"/>
    <property type="project" value="InterPro"/>
</dbReference>
<keyword evidence="3" id="KW-0963">Cytoplasm</keyword>
<gene>
    <name evidence="6" type="ORF">CC1G_06064</name>
</gene>
<dbReference type="KEGG" id="cci:CC1G_06064"/>
<dbReference type="RefSeq" id="XP_001839874.1">
    <property type="nucleotide sequence ID" value="XM_001839822.1"/>
</dbReference>
<sequence length="696" mass="80096">MDMLVNEEQQSFEAMAATAFPGFGTRFEDVTDVFEDAVSGVWDVECLLAVLLQIGEPRLDTGYIGDTPPMPFNPLEPMLPEEICWILDKALGYEMEWHAGKLLPHTIFTLQYVHCLTDIEPDMMSWKILSDVDHTRPLELVTVVLGSCVQALLKCCDLTWNEMQNNEMIHDTEDWQSDKCEVPVLENLPVKYFESRLEQAATWVEFSDRIPPKWKQPLIARIRLRKTLLELFNLEPTKNRSQYQSLLDDAQTFITDITSQPPPTLSPSSPAYLVFDPYISRRLNTCVPVRVIPTPTHEETWKALGAFLEGLRELSLLVDRPCLATWESVGKLRVWLSDAPRPAYVRSLTQSSFYNGILVLDQHTFSWALDKLFEERIGVSWSTIRDLVTNGGWTRAAPPPLASIDRKMYRLLTSHIKLNWSNLSRMRRKLMKLVVEWHLVYDWCVDLVEGLSDKIPQTHIIRKLPETILTFRLESIREIILTGFQLELYAAYERPFAYWYLSVVEGRLRECYECVLGVLEQDSAPYKDMQFKLQLSKAIQGLAKGSLLATLPSQTPDWDALRPNFFKRYKWAFRPDYDITTSHPVAHPEMEDFMVFCEEVVAMGDKINPRQYVDTARGILEEMVEGKSVSPWVSGEDTWCEATSQFIRGLKDACDRLAELPTSLAAMDSFDLKRLRWDVGRGSGLWFPAIEPEKEE</sequence>
<evidence type="ECO:0000256" key="3">
    <source>
        <dbReference type="ARBA" id="ARBA00022490"/>
    </source>
</evidence>
<dbReference type="AlphaFoldDB" id="A8PA04"/>
<dbReference type="InterPro" id="IPR007244">
    <property type="entry name" value="Naa35_N"/>
</dbReference>
<evidence type="ECO:0000259" key="4">
    <source>
        <dbReference type="Pfam" id="PF04112"/>
    </source>
</evidence>
<proteinExistence type="inferred from homology"/>
<feature type="domain" description="NAA35-like N-terminal" evidence="4">
    <location>
        <begin position="52"/>
        <end position="193"/>
    </location>
</feature>
<dbReference type="Pfam" id="PF04112">
    <property type="entry name" value="Mak10"/>
    <property type="match status" value="1"/>
</dbReference>
<dbReference type="GeneID" id="6016496"/>
<evidence type="ECO:0000313" key="6">
    <source>
        <dbReference type="EMBL" id="EAU81853.1"/>
    </source>
</evidence>
<evidence type="ECO:0000256" key="1">
    <source>
        <dbReference type="ARBA" id="ARBA00004496"/>
    </source>
</evidence>
<name>A8PA04_COPC7</name>
<comment type="caution">
    <text evidence="6">The sequence shown here is derived from an EMBL/GenBank/DDBJ whole genome shotgun (WGS) entry which is preliminary data.</text>
</comment>
<dbReference type="InParanoid" id="A8PA04"/>
<reference evidence="6 7" key="1">
    <citation type="journal article" date="2010" name="Proc. Natl. Acad. Sci. U.S.A.">
        <title>Insights into evolution of multicellular fungi from the assembled chromosomes of the mushroom Coprinopsis cinerea (Coprinus cinereus).</title>
        <authorList>
            <person name="Stajich J.E."/>
            <person name="Wilke S.K."/>
            <person name="Ahren D."/>
            <person name="Au C.H."/>
            <person name="Birren B.W."/>
            <person name="Borodovsky M."/>
            <person name="Burns C."/>
            <person name="Canback B."/>
            <person name="Casselton L.A."/>
            <person name="Cheng C.K."/>
            <person name="Deng J."/>
            <person name="Dietrich F.S."/>
            <person name="Fargo D.C."/>
            <person name="Farman M.L."/>
            <person name="Gathman A.C."/>
            <person name="Goldberg J."/>
            <person name="Guigo R."/>
            <person name="Hoegger P.J."/>
            <person name="Hooker J.B."/>
            <person name="Huggins A."/>
            <person name="James T.Y."/>
            <person name="Kamada T."/>
            <person name="Kilaru S."/>
            <person name="Kodira C."/>
            <person name="Kues U."/>
            <person name="Kupfer D."/>
            <person name="Kwan H.S."/>
            <person name="Lomsadze A."/>
            <person name="Li W."/>
            <person name="Lilly W.W."/>
            <person name="Ma L.J."/>
            <person name="Mackey A.J."/>
            <person name="Manning G."/>
            <person name="Martin F."/>
            <person name="Muraguchi H."/>
            <person name="Natvig D.O."/>
            <person name="Palmerini H."/>
            <person name="Ramesh M.A."/>
            <person name="Rehmeyer C.J."/>
            <person name="Roe B.A."/>
            <person name="Shenoy N."/>
            <person name="Stanke M."/>
            <person name="Ter-Hovhannisyan V."/>
            <person name="Tunlid A."/>
            <person name="Velagapudi R."/>
            <person name="Vision T.J."/>
            <person name="Zeng Q."/>
            <person name="Zolan M.E."/>
            <person name="Pukkila P.J."/>
        </authorList>
    </citation>
    <scope>NUCLEOTIDE SEQUENCE [LARGE SCALE GENOMIC DNA]</scope>
    <source>
        <strain evidence="7">Okayama-7 / 130 / ATCC MYA-4618 / FGSC 9003</strain>
    </source>
</reference>
<feature type="domain" description="NAA35-like TPR repeats" evidence="5">
    <location>
        <begin position="343"/>
        <end position="505"/>
    </location>
</feature>
<dbReference type="EMBL" id="AACS02000002">
    <property type="protein sequence ID" value="EAU81853.1"/>
    <property type="molecule type" value="Genomic_DNA"/>
</dbReference>
<organism evidence="6 7">
    <name type="scientific">Coprinopsis cinerea (strain Okayama-7 / 130 / ATCC MYA-4618 / FGSC 9003)</name>
    <name type="common">Inky cap fungus</name>
    <name type="synonym">Hormographiella aspergillata</name>
    <dbReference type="NCBI Taxonomy" id="240176"/>
    <lineage>
        <taxon>Eukaryota</taxon>
        <taxon>Fungi</taxon>
        <taxon>Dikarya</taxon>
        <taxon>Basidiomycota</taxon>
        <taxon>Agaricomycotina</taxon>
        <taxon>Agaricomycetes</taxon>
        <taxon>Agaricomycetidae</taxon>
        <taxon>Agaricales</taxon>
        <taxon>Agaricineae</taxon>
        <taxon>Psathyrellaceae</taxon>
        <taxon>Coprinopsis</taxon>
    </lineage>
</organism>
<protein>
    <recommendedName>
        <fullName evidence="8">Mak10-domain-containing protein</fullName>
    </recommendedName>
</protein>
<dbReference type="PANTHER" id="PTHR21373:SF0">
    <property type="entry name" value="N-ALPHA-ACETYLTRANSFERASE 35, NATC AUXILIARY SUBUNIT"/>
    <property type="match status" value="1"/>
</dbReference>
<keyword evidence="7" id="KW-1185">Reference proteome</keyword>
<dbReference type="STRING" id="240176.A8PA04"/>
<dbReference type="OrthoDB" id="269405at2759"/>
<comment type="subcellular location">
    <subcellularLocation>
        <location evidence="1">Cytoplasm</location>
    </subcellularLocation>
</comment>
<evidence type="ECO:0008006" key="8">
    <source>
        <dbReference type="Google" id="ProtNLM"/>
    </source>
</evidence>
<dbReference type="FunCoup" id="A8PA04">
    <property type="interactions" value="430"/>
</dbReference>
<dbReference type="Pfam" id="PF25789">
    <property type="entry name" value="TPR_NAA35"/>
    <property type="match status" value="1"/>
</dbReference>
<dbReference type="Proteomes" id="UP000001861">
    <property type="component" value="Unassembled WGS sequence"/>
</dbReference>
<dbReference type="InterPro" id="IPR057983">
    <property type="entry name" value="NAA35-like_N"/>
</dbReference>
<dbReference type="VEuPathDB" id="FungiDB:CC1G_06064"/>
<dbReference type="PANTHER" id="PTHR21373">
    <property type="entry name" value="GLUCOSE REPRESSIBLE PROTEIN MAK10"/>
    <property type="match status" value="1"/>
</dbReference>
<evidence type="ECO:0000256" key="2">
    <source>
        <dbReference type="ARBA" id="ARBA00006289"/>
    </source>
</evidence>